<dbReference type="InterPro" id="IPR002829">
    <property type="entry name" value="DUF116"/>
</dbReference>
<proteinExistence type="predicted"/>
<keyword evidence="1" id="KW-1133">Transmembrane helix</keyword>
<feature type="transmembrane region" description="Helical" evidence="1">
    <location>
        <begin position="40"/>
        <end position="66"/>
    </location>
</feature>
<keyword evidence="3" id="KW-1185">Reference proteome</keyword>
<dbReference type="EMBL" id="FQXO01000071">
    <property type="protein sequence ID" value="SHH77835.1"/>
    <property type="molecule type" value="Genomic_DNA"/>
</dbReference>
<dbReference type="Proteomes" id="UP000183967">
    <property type="component" value="Unassembled WGS sequence"/>
</dbReference>
<evidence type="ECO:0000313" key="3">
    <source>
        <dbReference type="Proteomes" id="UP000183967"/>
    </source>
</evidence>
<dbReference type="PANTHER" id="PTHR43801">
    <property type="entry name" value="NUCLEOTIDE-BINDING PROTEIN-RELATED"/>
    <property type="match status" value="1"/>
</dbReference>
<sequence>MKKDKFSFIITLSILFITLIFIIYFGFYLTFSNSVDISKIVLLVVLTILIFFAFNIIIGVLLLYILTSGKKLSNISYQYLKKMNKILFPILIFIAKVFRLDKDSVRRVFADINNLLVMTKNININSEDILILIPHCLQNSSCKYKITHNIDNCKMCGKCDISDILKLSREYNVKTVVATGGTLAREWIKKNRPKAIIAVACERDLVSGINDVDKIPVIGVINERPNGPCFDTRVNIKKIEEAIKFYLKEV</sequence>
<reference evidence="3" key="1">
    <citation type="submission" date="2016-11" db="EMBL/GenBank/DDBJ databases">
        <authorList>
            <person name="Varghese N."/>
            <person name="Submissions S."/>
        </authorList>
    </citation>
    <scope>NUCLEOTIDE SEQUENCE [LARGE SCALE GENOMIC DNA]</scope>
    <source>
        <strain evidence="3">DSM 13643</strain>
    </source>
</reference>
<dbReference type="PANTHER" id="PTHR43801:SF1">
    <property type="entry name" value="POLYPRENYL SYNTHETASE"/>
    <property type="match status" value="1"/>
</dbReference>
<evidence type="ECO:0000256" key="1">
    <source>
        <dbReference type="SAM" id="Phobius"/>
    </source>
</evidence>
<organism evidence="2 3">
    <name type="scientific">Caloranaerobacter azorensis DSM 13643</name>
    <dbReference type="NCBI Taxonomy" id="1121264"/>
    <lineage>
        <taxon>Bacteria</taxon>
        <taxon>Bacillati</taxon>
        <taxon>Bacillota</taxon>
        <taxon>Tissierellia</taxon>
        <taxon>Tissierellales</taxon>
        <taxon>Thermohalobacteraceae</taxon>
        <taxon>Caloranaerobacter</taxon>
    </lineage>
</organism>
<dbReference type="PIRSF" id="PIRSF006594">
    <property type="entry name" value="UCP006594"/>
    <property type="match status" value="1"/>
</dbReference>
<keyword evidence="1" id="KW-0472">Membrane</keyword>
<evidence type="ECO:0000313" key="2">
    <source>
        <dbReference type="EMBL" id="SHH77835.1"/>
    </source>
</evidence>
<keyword evidence="1" id="KW-0812">Transmembrane</keyword>
<dbReference type="OrthoDB" id="9787348at2"/>
<name>A0A1M5VRF8_9FIRM</name>
<accession>A0A1M5VRF8</accession>
<dbReference type="Pfam" id="PF01976">
    <property type="entry name" value="DUF116"/>
    <property type="match status" value="1"/>
</dbReference>
<gene>
    <name evidence="2" type="ORF">SAMN02745135_02082</name>
</gene>
<dbReference type="AlphaFoldDB" id="A0A1M5VRF8"/>
<dbReference type="RefSeq" id="WP_073197493.1">
    <property type="nucleotide sequence ID" value="NZ_FQXO01000071.1"/>
</dbReference>
<feature type="transmembrane region" description="Helical" evidence="1">
    <location>
        <begin position="6"/>
        <end position="28"/>
    </location>
</feature>
<evidence type="ECO:0008006" key="4">
    <source>
        <dbReference type="Google" id="ProtNLM"/>
    </source>
</evidence>
<protein>
    <recommendedName>
        <fullName evidence="4">DUF116 domain-containing protein</fullName>
    </recommendedName>
</protein>